<comment type="subcellular location">
    <subcellularLocation>
        <location evidence="1">Cell membrane</location>
        <topology evidence="1">Multi-pass membrane protein</topology>
    </subcellularLocation>
</comment>
<evidence type="ECO:0000256" key="2">
    <source>
        <dbReference type="ARBA" id="ARBA00022475"/>
    </source>
</evidence>
<feature type="transmembrane region" description="Helical" evidence="7">
    <location>
        <begin position="37"/>
        <end position="54"/>
    </location>
</feature>
<dbReference type="GO" id="GO:0005886">
    <property type="term" value="C:plasma membrane"/>
    <property type="evidence" value="ECO:0007669"/>
    <property type="project" value="UniProtKB-SubCell"/>
</dbReference>
<evidence type="ECO:0000256" key="1">
    <source>
        <dbReference type="ARBA" id="ARBA00004651"/>
    </source>
</evidence>
<dbReference type="OrthoDB" id="6057470at2"/>
<feature type="transmembrane region" description="Helical" evidence="7">
    <location>
        <begin position="254"/>
        <end position="278"/>
    </location>
</feature>
<feature type="transmembrane region" description="Helical" evidence="7">
    <location>
        <begin position="148"/>
        <end position="169"/>
    </location>
</feature>
<dbReference type="InterPro" id="IPR022791">
    <property type="entry name" value="L-PG_synthase/AglD"/>
</dbReference>
<keyword evidence="4 7" id="KW-1133">Transmembrane helix</keyword>
<evidence type="ECO:0000256" key="3">
    <source>
        <dbReference type="ARBA" id="ARBA00022692"/>
    </source>
</evidence>
<feature type="transmembrane region" description="Helical" evidence="7">
    <location>
        <begin position="181"/>
        <end position="200"/>
    </location>
</feature>
<accession>A0A4U2YKA8</accession>
<evidence type="ECO:0000256" key="6">
    <source>
        <dbReference type="SAM" id="MobiDB-lite"/>
    </source>
</evidence>
<keyword evidence="2" id="KW-1003">Cell membrane</keyword>
<protein>
    <recommendedName>
        <fullName evidence="10">Flippase-like domain-containing protein</fullName>
    </recommendedName>
</protein>
<reference evidence="8 9" key="1">
    <citation type="submission" date="2019-04" db="EMBL/GenBank/DDBJ databases">
        <authorList>
            <person name="Dong K."/>
        </authorList>
    </citation>
    <scope>NUCLEOTIDE SEQUENCE [LARGE SCALE GENOMIC DNA]</scope>
    <source>
        <strain evidence="9">dk3543</strain>
    </source>
</reference>
<dbReference type="EMBL" id="SZPY01000003">
    <property type="protein sequence ID" value="TKI61617.1"/>
    <property type="molecule type" value="Genomic_DNA"/>
</dbReference>
<keyword evidence="3 7" id="KW-0812">Transmembrane</keyword>
<dbReference type="Proteomes" id="UP000307808">
    <property type="component" value="Unassembled WGS sequence"/>
</dbReference>
<sequence length="337" mass="34555">MDPRSDAVVALPDTHGPPAAPGGASGVKEPRRLLGHLARVLFLVAVVAGAWWSLREEGDEVAAALATTTVGSLALSLVLVLVGLGVTGALWGRIFRLHGARVPARDVAAIFFVGQLGKYVPGSVWSIGVQARMAHGHAVGARATVSTSLIFLWVHLATGSLAAGLALPWVPGADELPGGRWVASGACVLTGLAALLPTVVHGVTRWLARSEDAAWGVVDTWSAVALMTPVWTAYALAMVLLAPEGGLRWSVESYAALMAAFALGYVAGVAVPVAPAGLGAREGVVVLLLAPTLGLAPAAAVAVLARVVHTVADFLIALLAWLARPTRTSATVHQGRD</sequence>
<evidence type="ECO:0000256" key="4">
    <source>
        <dbReference type="ARBA" id="ARBA00022989"/>
    </source>
</evidence>
<evidence type="ECO:0000256" key="5">
    <source>
        <dbReference type="ARBA" id="ARBA00023136"/>
    </source>
</evidence>
<evidence type="ECO:0000313" key="8">
    <source>
        <dbReference type="EMBL" id="TKI61617.1"/>
    </source>
</evidence>
<feature type="transmembrane region" description="Helical" evidence="7">
    <location>
        <begin position="74"/>
        <end position="95"/>
    </location>
</feature>
<dbReference type="AlphaFoldDB" id="A0A4U2YKA8"/>
<evidence type="ECO:0000313" key="9">
    <source>
        <dbReference type="Proteomes" id="UP000307808"/>
    </source>
</evidence>
<keyword evidence="5 7" id="KW-0472">Membrane</keyword>
<organism evidence="8 9">
    <name type="scientific">Nocardioides jishulii</name>
    <dbReference type="NCBI Taxonomy" id="2575440"/>
    <lineage>
        <taxon>Bacteria</taxon>
        <taxon>Bacillati</taxon>
        <taxon>Actinomycetota</taxon>
        <taxon>Actinomycetes</taxon>
        <taxon>Propionibacteriales</taxon>
        <taxon>Nocardioidaceae</taxon>
        <taxon>Nocardioides</taxon>
    </lineage>
</organism>
<gene>
    <name evidence="8" type="ORF">FC770_12645</name>
</gene>
<dbReference type="Pfam" id="PF03706">
    <property type="entry name" value="LPG_synthase_TM"/>
    <property type="match status" value="1"/>
</dbReference>
<feature type="transmembrane region" description="Helical" evidence="7">
    <location>
        <begin position="220"/>
        <end position="242"/>
    </location>
</feature>
<name>A0A4U2YKA8_9ACTN</name>
<comment type="caution">
    <text evidence="8">The sequence shown here is derived from an EMBL/GenBank/DDBJ whole genome shotgun (WGS) entry which is preliminary data.</text>
</comment>
<keyword evidence="9" id="KW-1185">Reference proteome</keyword>
<evidence type="ECO:0008006" key="10">
    <source>
        <dbReference type="Google" id="ProtNLM"/>
    </source>
</evidence>
<feature type="region of interest" description="Disordered" evidence="6">
    <location>
        <begin position="1"/>
        <end position="25"/>
    </location>
</feature>
<evidence type="ECO:0000256" key="7">
    <source>
        <dbReference type="SAM" id="Phobius"/>
    </source>
</evidence>
<proteinExistence type="predicted"/>
<feature type="transmembrane region" description="Helical" evidence="7">
    <location>
        <begin position="107"/>
        <end position="128"/>
    </location>
</feature>